<gene>
    <name evidence="4" type="ORF">PIIN_08300</name>
</gene>
<dbReference type="HOGENOM" id="CLU_000288_6_5_1"/>
<comment type="caution">
    <text evidence="4">The sequence shown here is derived from an EMBL/GenBank/DDBJ whole genome shotgun (WGS) entry which is preliminary data.</text>
</comment>
<dbReference type="Proteomes" id="UP000007148">
    <property type="component" value="Unassembled WGS sequence"/>
</dbReference>
<dbReference type="InterPro" id="IPR056884">
    <property type="entry name" value="NPHP3-like_N"/>
</dbReference>
<dbReference type="AlphaFoldDB" id="G4TSQ4"/>
<evidence type="ECO:0000313" key="4">
    <source>
        <dbReference type="EMBL" id="CCA74347.1"/>
    </source>
</evidence>
<dbReference type="PROSITE" id="PS50837">
    <property type="entry name" value="NACHT"/>
    <property type="match status" value="1"/>
</dbReference>
<evidence type="ECO:0000256" key="2">
    <source>
        <dbReference type="SAM" id="MobiDB-lite"/>
    </source>
</evidence>
<proteinExistence type="predicted"/>
<dbReference type="SUPFAM" id="SSF52540">
    <property type="entry name" value="P-loop containing nucleoside triphosphate hydrolases"/>
    <property type="match status" value="1"/>
</dbReference>
<evidence type="ECO:0000259" key="3">
    <source>
        <dbReference type="PROSITE" id="PS50837"/>
    </source>
</evidence>
<keyword evidence="1" id="KW-0677">Repeat</keyword>
<sequence length="687" mass="78000">MPPQTSTKPNQGLSTAAERSSRKRDQVQNAASIALDVVANVAEASDILAPLKAACKTTKSIIDVKQTIDDNQGDWNDLYPPEDRAVDEAFSQPLVRYVELLEDIHCAIVNDAHKRRRTSRSAFTAIGNVRIDAGMILKFNQEIEDRHRQFTAALDLFIGHRVQVIERNTKATKSDVDASFIFQLPMVAFVPSSVHTTCLQGTRQAVLQTIRNWAEDDTSDKRIFWLCDIAGSGKSTVAMSVAASWRTERALGGQFFFSMSNNDTSTTEKFCSTMARDLVHHIPELAPHVADAVKRNPSIMRSSLEEQFRTLITDPLRYRQGRVVLIVDAIDECKSGPQRRELLDTLAKAVRESRNVKIFITSRPDPVIESVLQPLSIKSKLEDRLHDIKHRDNVDDIAAYVHQSLYTVLPQDKRQRLIEKSSGLFIWASTACRMINNETTWEAPESIYGSLVSADQTGEIDEVYKLIFERTDPKYHTIMWSMLALLLAAFEPLTAEDLDNILKHSRLRGNSKVLIRNLGSVLIEDEATKVIQFRHPTLVEYLRRRCLGPDLKEPSGMYIDIANAHGQIASWGFNNLQAPKEGLKFNICEIESSFYRNREMPDLEARISKFIRMNVRYASLHWPFHMAETDSKWRSKLRNEVEQIIRVPYVLYWMEVLSLIGGLPRAIDGLRAVTRNTEGLKKRLRAA</sequence>
<accession>G4TSQ4</accession>
<organism evidence="4 5">
    <name type="scientific">Serendipita indica (strain DSM 11827)</name>
    <name type="common">Root endophyte fungus</name>
    <name type="synonym">Piriformospora indica</name>
    <dbReference type="NCBI Taxonomy" id="1109443"/>
    <lineage>
        <taxon>Eukaryota</taxon>
        <taxon>Fungi</taxon>
        <taxon>Dikarya</taxon>
        <taxon>Basidiomycota</taxon>
        <taxon>Agaricomycotina</taxon>
        <taxon>Agaricomycetes</taxon>
        <taxon>Sebacinales</taxon>
        <taxon>Serendipitaceae</taxon>
        <taxon>Serendipita</taxon>
    </lineage>
</organism>
<evidence type="ECO:0000313" key="5">
    <source>
        <dbReference type="Proteomes" id="UP000007148"/>
    </source>
</evidence>
<dbReference type="eggNOG" id="KOG0266">
    <property type="taxonomic scope" value="Eukaryota"/>
</dbReference>
<evidence type="ECO:0000256" key="1">
    <source>
        <dbReference type="ARBA" id="ARBA00022737"/>
    </source>
</evidence>
<dbReference type="Pfam" id="PF24883">
    <property type="entry name" value="NPHP3_N"/>
    <property type="match status" value="1"/>
</dbReference>
<dbReference type="InterPro" id="IPR027417">
    <property type="entry name" value="P-loop_NTPase"/>
</dbReference>
<dbReference type="OrthoDB" id="3027122at2759"/>
<dbReference type="PANTHER" id="PTHR10039">
    <property type="entry name" value="AMELOGENIN"/>
    <property type="match status" value="1"/>
</dbReference>
<dbReference type="InParanoid" id="G4TSQ4"/>
<dbReference type="EMBL" id="CAFZ01000305">
    <property type="protein sequence ID" value="CCA74347.1"/>
    <property type="molecule type" value="Genomic_DNA"/>
</dbReference>
<dbReference type="OMA" id="WEAPESI"/>
<reference evidence="4 5" key="1">
    <citation type="journal article" date="2011" name="PLoS Pathog.">
        <title>Endophytic Life Strategies Decoded by Genome and Transcriptome Analyses of the Mutualistic Root Symbiont Piriformospora indica.</title>
        <authorList>
            <person name="Zuccaro A."/>
            <person name="Lahrmann U."/>
            <person name="Guldener U."/>
            <person name="Langen G."/>
            <person name="Pfiffi S."/>
            <person name="Biedenkopf D."/>
            <person name="Wong P."/>
            <person name="Samans B."/>
            <person name="Grimm C."/>
            <person name="Basiewicz M."/>
            <person name="Murat C."/>
            <person name="Martin F."/>
            <person name="Kogel K.H."/>
        </authorList>
    </citation>
    <scope>NUCLEOTIDE SEQUENCE [LARGE SCALE GENOMIC DNA]</scope>
    <source>
        <strain evidence="4 5">DSM 11827</strain>
    </source>
</reference>
<dbReference type="Gene3D" id="3.40.50.300">
    <property type="entry name" value="P-loop containing nucleotide triphosphate hydrolases"/>
    <property type="match status" value="1"/>
</dbReference>
<feature type="region of interest" description="Disordered" evidence="2">
    <location>
        <begin position="1"/>
        <end position="25"/>
    </location>
</feature>
<feature type="domain" description="NACHT" evidence="3">
    <location>
        <begin position="222"/>
        <end position="369"/>
    </location>
</feature>
<name>G4TSQ4_SERID</name>
<keyword evidence="5" id="KW-1185">Reference proteome</keyword>
<dbReference type="InterPro" id="IPR007111">
    <property type="entry name" value="NACHT_NTPase"/>
</dbReference>
<dbReference type="PANTHER" id="PTHR10039:SF17">
    <property type="entry name" value="FUNGAL STAND N-TERMINAL GOODBYE DOMAIN-CONTAINING PROTEIN-RELATED"/>
    <property type="match status" value="1"/>
</dbReference>
<feature type="compositionally biased region" description="Polar residues" evidence="2">
    <location>
        <begin position="1"/>
        <end position="18"/>
    </location>
</feature>
<protein>
    <submittedName>
        <fullName evidence="4">Related to archipelago beta form (F-box-WD40 repeat protein)</fullName>
    </submittedName>
</protein>